<dbReference type="InterPro" id="IPR004304">
    <property type="entry name" value="FmdA_AmdA"/>
</dbReference>
<name>A0A084JCE5_9FIRM</name>
<dbReference type="EMBL" id="JPME01000042">
    <property type="protein sequence ID" value="KEZ86629.1"/>
    <property type="molecule type" value="Genomic_DNA"/>
</dbReference>
<sequence length="303" mass="33520">MKTITRDYITNVLAKENPPCDRVRAGEIVAFETYDCFTNQFLPEEATFENVIRKPGNPATGPLYIEGAMPGDMLKIDILDIEMGPVGIVMLGPNSGSEKEEFPRKVLRRVPVKGGYAHFNERVKIPLKPMIGVIGVAPAGEGVSTITPMDHGGNMDCTQIKKGASLYLPVFVEGALLSMGDFHAVMGDGEVEDCGLEIEGRAIIRVSVVKNKNCVSYPMIETEDKLITLASREQVEEAWRAATRQMYEFMKEKIGMDYEEAGMLLTMTGDLVICQTVNPMKTVRMELPRHITQSYGFDSISVE</sequence>
<dbReference type="GO" id="GO:0016811">
    <property type="term" value="F:hydrolase activity, acting on carbon-nitrogen (but not peptide) bonds, in linear amides"/>
    <property type="evidence" value="ECO:0007669"/>
    <property type="project" value="InterPro"/>
</dbReference>
<keyword evidence="2" id="KW-1185">Reference proteome</keyword>
<reference evidence="1 2" key="1">
    <citation type="submission" date="2014-07" db="EMBL/GenBank/DDBJ databases">
        <title>Draft genome of Clostridium celerecrescens 152B isolated from sediments associated with methane hydrate from Krishna Godavari basin.</title>
        <authorList>
            <person name="Honkalas V.S."/>
            <person name="Dabir A.P."/>
            <person name="Arora P."/>
            <person name="Dhakephalkar P.K."/>
        </authorList>
    </citation>
    <scope>NUCLEOTIDE SEQUENCE [LARGE SCALE GENOMIC DNA]</scope>
    <source>
        <strain evidence="1 2">152B</strain>
    </source>
</reference>
<dbReference type="PANTHER" id="PTHR31891:SF1">
    <property type="entry name" value="FORMAMIDASE C869.04-RELATED"/>
    <property type="match status" value="1"/>
</dbReference>
<protein>
    <submittedName>
        <fullName evidence="1">Acetamidase</fullName>
    </submittedName>
</protein>
<dbReference type="Gene3D" id="2.60.120.580">
    <property type="entry name" value="Acetamidase/Formamidase-like domains"/>
    <property type="match status" value="1"/>
</dbReference>
<evidence type="ECO:0000313" key="2">
    <source>
        <dbReference type="Proteomes" id="UP000028525"/>
    </source>
</evidence>
<dbReference type="STRING" id="29354.IO98_22335"/>
<dbReference type="Proteomes" id="UP000028525">
    <property type="component" value="Unassembled WGS sequence"/>
</dbReference>
<dbReference type="OrthoDB" id="9811740at2"/>
<dbReference type="Pfam" id="PF03069">
    <property type="entry name" value="FmdA_AmdA"/>
    <property type="match status" value="1"/>
</dbReference>
<evidence type="ECO:0000313" key="1">
    <source>
        <dbReference type="EMBL" id="KEZ86629.1"/>
    </source>
</evidence>
<proteinExistence type="predicted"/>
<organism evidence="1 2">
    <name type="scientific">Lacrimispora celerecrescens</name>
    <dbReference type="NCBI Taxonomy" id="29354"/>
    <lineage>
        <taxon>Bacteria</taxon>
        <taxon>Bacillati</taxon>
        <taxon>Bacillota</taxon>
        <taxon>Clostridia</taxon>
        <taxon>Lachnospirales</taxon>
        <taxon>Lachnospiraceae</taxon>
        <taxon>Lacrimispora</taxon>
    </lineage>
</organism>
<gene>
    <name evidence="1" type="ORF">IO98_22335</name>
</gene>
<dbReference type="AlphaFoldDB" id="A0A084JCE5"/>
<dbReference type="SUPFAM" id="SSF141130">
    <property type="entry name" value="Acetamidase/Formamidase-like"/>
    <property type="match status" value="1"/>
</dbReference>
<comment type="caution">
    <text evidence="1">The sequence shown here is derived from an EMBL/GenBank/DDBJ whole genome shotgun (WGS) entry which is preliminary data.</text>
</comment>
<dbReference type="Gene3D" id="2.40.10.120">
    <property type="match status" value="1"/>
</dbReference>
<dbReference type="PANTHER" id="PTHR31891">
    <property type="entry name" value="FORMAMIDASE C869.04-RELATED"/>
    <property type="match status" value="1"/>
</dbReference>
<dbReference type="Gene3D" id="3.10.28.20">
    <property type="entry name" value="Acetamidase/Formamidase-like domains"/>
    <property type="match status" value="1"/>
</dbReference>
<accession>A0A084JCE5</accession>
<dbReference type="RefSeq" id="WP_038284637.1">
    <property type="nucleotide sequence ID" value="NZ_JPME01000042.1"/>
</dbReference>